<name>A0A0P6W5V6_9BACI</name>
<accession>A0A0P6W5V6</accession>
<protein>
    <submittedName>
        <fullName evidence="1">Uncharacterized protein</fullName>
    </submittedName>
</protein>
<sequence>ALGVPKWKAYEWGNTRKGYWRIAQSPILHKTLGNSLRSAFQNGRHMSGVIPERVIGGSHKVQYYTKPLAIPSGIAKGF</sequence>
<comment type="caution">
    <text evidence="1">The sequence shown here is derived from an EMBL/GenBank/DDBJ whole genome shotgun (WGS) entry which is preliminary data.</text>
</comment>
<reference evidence="1 2" key="1">
    <citation type="submission" date="2015-08" db="EMBL/GenBank/DDBJ databases">
        <title>Draft Genome Sequence of Bacillus vietnamensis UCD-SED5.</title>
        <authorList>
            <person name="Lee R.D."/>
            <person name="Jospin G."/>
            <person name="Lang J.M."/>
            <person name="Coil D.A."/>
            <person name="Eisen J.A."/>
        </authorList>
    </citation>
    <scope>NUCLEOTIDE SEQUENCE [LARGE SCALE GENOMIC DNA]</scope>
    <source>
        <strain evidence="1 2">UCD-SED5</strain>
    </source>
</reference>
<gene>
    <name evidence="1" type="ORF">AM506_00005</name>
</gene>
<dbReference type="PATRIC" id="fig|218284.4.peg.1"/>
<organism evidence="1 2">
    <name type="scientific">Rossellomorea vietnamensis</name>
    <dbReference type="NCBI Taxonomy" id="218284"/>
    <lineage>
        <taxon>Bacteria</taxon>
        <taxon>Bacillati</taxon>
        <taxon>Bacillota</taxon>
        <taxon>Bacilli</taxon>
        <taxon>Bacillales</taxon>
        <taxon>Bacillaceae</taxon>
        <taxon>Rossellomorea</taxon>
    </lineage>
</organism>
<dbReference type="eggNOG" id="COG3344">
    <property type="taxonomic scope" value="Bacteria"/>
</dbReference>
<feature type="non-terminal residue" evidence="1">
    <location>
        <position position="1"/>
    </location>
</feature>
<evidence type="ECO:0000313" key="2">
    <source>
        <dbReference type="Proteomes" id="UP000050398"/>
    </source>
</evidence>
<dbReference type="Proteomes" id="UP000050398">
    <property type="component" value="Unassembled WGS sequence"/>
</dbReference>
<proteinExistence type="predicted"/>
<dbReference type="EMBL" id="LIXZ01000001">
    <property type="protein sequence ID" value="KPL61060.1"/>
    <property type="molecule type" value="Genomic_DNA"/>
</dbReference>
<evidence type="ECO:0000313" key="1">
    <source>
        <dbReference type="EMBL" id="KPL61060.1"/>
    </source>
</evidence>
<dbReference type="AlphaFoldDB" id="A0A0P6W5V6"/>